<evidence type="ECO:0000256" key="5">
    <source>
        <dbReference type="PROSITE-ProRule" id="PRU01240"/>
    </source>
</evidence>
<reference evidence="10" key="1">
    <citation type="submission" date="2023-02" db="EMBL/GenBank/DDBJ databases">
        <title>Actinokineospora globicatena NBRC 15670.</title>
        <authorList>
            <person name="Ichikawa N."/>
            <person name="Sato H."/>
            <person name="Tonouchi N."/>
        </authorList>
    </citation>
    <scope>NUCLEOTIDE SEQUENCE</scope>
    <source>
        <strain evidence="10">NBRC 15670</strain>
    </source>
</reference>
<evidence type="ECO:0000256" key="2">
    <source>
        <dbReference type="ARBA" id="ARBA00022670"/>
    </source>
</evidence>
<evidence type="ECO:0000256" key="3">
    <source>
        <dbReference type="ARBA" id="ARBA00022801"/>
    </source>
</evidence>
<evidence type="ECO:0000256" key="7">
    <source>
        <dbReference type="SAM" id="MobiDB-lite"/>
    </source>
</evidence>
<dbReference type="PANTHER" id="PTHR43806:SF11">
    <property type="entry name" value="CEREVISIN-RELATED"/>
    <property type="match status" value="1"/>
</dbReference>
<name>A0A9W6QKL4_9PSEU</name>
<dbReference type="InterPro" id="IPR023828">
    <property type="entry name" value="Peptidase_S8_Ser-AS"/>
</dbReference>
<keyword evidence="8" id="KW-0732">Signal</keyword>
<feature type="active site" description="Charge relay system" evidence="5">
    <location>
        <position position="187"/>
    </location>
</feature>
<dbReference type="PRINTS" id="PR00723">
    <property type="entry name" value="SUBTILISIN"/>
</dbReference>
<evidence type="ECO:0000256" key="1">
    <source>
        <dbReference type="ARBA" id="ARBA00011073"/>
    </source>
</evidence>
<dbReference type="PANTHER" id="PTHR43806">
    <property type="entry name" value="PEPTIDASE S8"/>
    <property type="match status" value="1"/>
</dbReference>
<comment type="caution">
    <text evidence="10">The sequence shown here is derived from an EMBL/GenBank/DDBJ whole genome shotgun (WGS) entry which is preliminary data.</text>
</comment>
<dbReference type="Gene3D" id="2.60.120.380">
    <property type="match status" value="1"/>
</dbReference>
<dbReference type="Proteomes" id="UP001165042">
    <property type="component" value="Unassembled WGS sequence"/>
</dbReference>
<gene>
    <name evidence="10" type="ORF">Aglo03_35470</name>
</gene>
<evidence type="ECO:0000259" key="9">
    <source>
        <dbReference type="Pfam" id="PF00082"/>
    </source>
</evidence>
<dbReference type="GO" id="GO:0004252">
    <property type="term" value="F:serine-type endopeptidase activity"/>
    <property type="evidence" value="ECO:0007669"/>
    <property type="project" value="UniProtKB-UniRule"/>
</dbReference>
<keyword evidence="3 5" id="KW-0378">Hydrolase</keyword>
<dbReference type="InterPro" id="IPR050131">
    <property type="entry name" value="Peptidase_S8_subtilisin-like"/>
</dbReference>
<keyword evidence="4 5" id="KW-0720">Serine protease</keyword>
<dbReference type="InterPro" id="IPR036852">
    <property type="entry name" value="Peptidase_S8/S53_dom_sf"/>
</dbReference>
<feature type="chain" id="PRO_5040875977" evidence="8">
    <location>
        <begin position="36"/>
        <end position="1073"/>
    </location>
</feature>
<sequence length="1073" mass="111941">MIQPPRRRRGRIALGMAFTTAVAGAVLTTIPTANAAPAQVPTEEGPGIGKHDQELLAKAQQAGEKTVKVLIATKDGDAARHVDELTKAGAKVEYREDEIGYVRAEVAVDKVTKLAKLPGVQALDLDENIALDDPRPTGQVDPTPQPAPGPSTPRVNPYMPIGDINAAQFVNEHPTWDGRGTTVAIVDSGIDLDHPALNKTSTGERKVTDWVTYTDPTFTDGVNNDDDPTWIQMSTPTTGPENGLPNESGALRYGVFNERDARLGGEVGSDVNRDGNPAGSNGLFGVLWNPATGTVWVDTNQNKNFGDDQALTDYKVKYDIGTFGKDNPATPVKESMPFVVQTDVANNVVNIGIVSGAHGSHVAGIVAGNRLFGGTVNGAAPGAKLVSVRVCLFITGCTNHALLEGMIYSARDAGADVINMSIGGLPALNDANNARAELYDRLIDTYNVQMFISAGNSGAGVNTVGDPSVATKVLSVGSYITKETWKSNYGSDLGRAESLHGFSSRGPREDGGFKPDIIAPGSAISTVPTWQAGQPVPGTYTLPPGYAQFNGTSMASPQAAGAAALLVSAAKAKNVSHTAAQIRTAFRSTARFVDGLGAYEQGNGLIDTKKAWNLLKDNPKQTDISAKVPVNTALSPLLKTPGVGTGIYDREGVKTGDRYTRTYTFKRTTGSDYPVTYQVKWVGNDGTFTSLPVVTLPKNADVKFTVTINPRSAGIHSAILNLDSPLTSGIEAQTLNTVIAAEDFTAANGYSVRKGGQLGRNEVAKFYYRVPANTPAFKVDLQGGGTGAGAGQLRFLRFHPYGVGIEANSSTNCYNPPVAGCDAGSPTSRTVTNPQAGVWEVVVEARRTSDTAFAPFTLTTSVLGASVTPNPDTIASATKGTPVARSYTLKNLFGAFTGKANGTALGSAKLGQLSITDGQNQQYPVVVPAGSTSLRAKIGKTSDVGADLDLAIFNCTSGSCVLAGQQADGDSEEEVTIANPAAGTWIVLVQGYAVPAGTTTYDYLDVFANPAFGTVAVTDANATRAAGAQWTVSGSVTANQAPAAGRVLLGNVEVRNDANVLIGTGDVVVQSVS</sequence>
<dbReference type="InterPro" id="IPR022398">
    <property type="entry name" value="Peptidase_S8_His-AS"/>
</dbReference>
<dbReference type="InterPro" id="IPR023827">
    <property type="entry name" value="Peptidase_S8_Asp-AS"/>
</dbReference>
<dbReference type="Pfam" id="PF00082">
    <property type="entry name" value="Peptidase_S8"/>
    <property type="match status" value="1"/>
</dbReference>
<proteinExistence type="inferred from homology"/>
<dbReference type="PROSITE" id="PS51892">
    <property type="entry name" value="SUBTILASE"/>
    <property type="match status" value="1"/>
</dbReference>
<comment type="similarity">
    <text evidence="1 5 6">Belongs to the peptidase S8 family.</text>
</comment>
<dbReference type="Gene3D" id="3.40.50.200">
    <property type="entry name" value="Peptidase S8/S53 domain"/>
    <property type="match status" value="2"/>
</dbReference>
<dbReference type="AlphaFoldDB" id="A0A9W6QKL4"/>
<feature type="region of interest" description="Disordered" evidence="7">
    <location>
        <begin position="130"/>
        <end position="153"/>
    </location>
</feature>
<dbReference type="InterPro" id="IPR000209">
    <property type="entry name" value="Peptidase_S8/S53_dom"/>
</dbReference>
<dbReference type="PROSITE" id="PS00136">
    <property type="entry name" value="SUBTILASE_ASP"/>
    <property type="match status" value="1"/>
</dbReference>
<dbReference type="PROSITE" id="PS00138">
    <property type="entry name" value="SUBTILASE_SER"/>
    <property type="match status" value="1"/>
</dbReference>
<evidence type="ECO:0000313" key="10">
    <source>
        <dbReference type="EMBL" id="GLW92731.1"/>
    </source>
</evidence>
<dbReference type="RefSeq" id="WP_285611220.1">
    <property type="nucleotide sequence ID" value="NZ_BSSD01000005.1"/>
</dbReference>
<dbReference type="GO" id="GO:0006508">
    <property type="term" value="P:proteolysis"/>
    <property type="evidence" value="ECO:0007669"/>
    <property type="project" value="UniProtKB-KW"/>
</dbReference>
<feature type="domain" description="Peptidase S8/S53" evidence="9">
    <location>
        <begin position="178"/>
        <end position="604"/>
    </location>
</feature>
<keyword evidence="11" id="KW-1185">Reference proteome</keyword>
<dbReference type="SUPFAM" id="SSF52743">
    <property type="entry name" value="Subtilisin-like"/>
    <property type="match status" value="1"/>
</dbReference>
<feature type="active site" description="Charge relay system" evidence="5">
    <location>
        <position position="553"/>
    </location>
</feature>
<organism evidence="10 11">
    <name type="scientific">Actinokineospora globicatena</name>
    <dbReference type="NCBI Taxonomy" id="103729"/>
    <lineage>
        <taxon>Bacteria</taxon>
        <taxon>Bacillati</taxon>
        <taxon>Actinomycetota</taxon>
        <taxon>Actinomycetes</taxon>
        <taxon>Pseudonocardiales</taxon>
        <taxon>Pseudonocardiaceae</taxon>
        <taxon>Actinokineospora</taxon>
    </lineage>
</organism>
<accession>A0A9W6QKL4</accession>
<evidence type="ECO:0000256" key="8">
    <source>
        <dbReference type="SAM" id="SignalP"/>
    </source>
</evidence>
<feature type="active site" description="Charge relay system" evidence="5">
    <location>
        <position position="358"/>
    </location>
</feature>
<feature type="signal peptide" evidence="8">
    <location>
        <begin position="1"/>
        <end position="35"/>
    </location>
</feature>
<evidence type="ECO:0000256" key="6">
    <source>
        <dbReference type="RuleBase" id="RU003355"/>
    </source>
</evidence>
<dbReference type="EMBL" id="BSSD01000005">
    <property type="protein sequence ID" value="GLW92731.1"/>
    <property type="molecule type" value="Genomic_DNA"/>
</dbReference>
<keyword evidence="2 5" id="KW-0645">Protease</keyword>
<evidence type="ECO:0000313" key="11">
    <source>
        <dbReference type="Proteomes" id="UP001165042"/>
    </source>
</evidence>
<dbReference type="PROSITE" id="PS00137">
    <property type="entry name" value="SUBTILASE_HIS"/>
    <property type="match status" value="1"/>
</dbReference>
<evidence type="ECO:0000256" key="4">
    <source>
        <dbReference type="ARBA" id="ARBA00022825"/>
    </source>
</evidence>
<dbReference type="InterPro" id="IPR015500">
    <property type="entry name" value="Peptidase_S8_subtilisin-rel"/>
</dbReference>
<protein>
    <submittedName>
        <fullName evidence="10">Serine protease</fullName>
    </submittedName>
</protein>